<protein>
    <recommendedName>
        <fullName evidence="3">F-box domain, Leucine-rich repeat domain, L domain-like protein</fullName>
    </recommendedName>
</protein>
<organism evidence="1 2">
    <name type="scientific">Artemisia annua</name>
    <name type="common">Sweet wormwood</name>
    <dbReference type="NCBI Taxonomy" id="35608"/>
    <lineage>
        <taxon>Eukaryota</taxon>
        <taxon>Viridiplantae</taxon>
        <taxon>Streptophyta</taxon>
        <taxon>Embryophyta</taxon>
        <taxon>Tracheophyta</taxon>
        <taxon>Spermatophyta</taxon>
        <taxon>Magnoliopsida</taxon>
        <taxon>eudicotyledons</taxon>
        <taxon>Gunneridae</taxon>
        <taxon>Pentapetalae</taxon>
        <taxon>asterids</taxon>
        <taxon>campanulids</taxon>
        <taxon>Asterales</taxon>
        <taxon>Asteraceae</taxon>
        <taxon>Asteroideae</taxon>
        <taxon>Anthemideae</taxon>
        <taxon>Artemisiinae</taxon>
        <taxon>Artemisia</taxon>
    </lineage>
</organism>
<dbReference type="EMBL" id="PKPP01001668">
    <property type="protein sequence ID" value="PWA80829.1"/>
    <property type="molecule type" value="Genomic_DNA"/>
</dbReference>
<keyword evidence="2" id="KW-1185">Reference proteome</keyword>
<evidence type="ECO:0000313" key="1">
    <source>
        <dbReference type="EMBL" id="PWA80829.1"/>
    </source>
</evidence>
<accession>A0A2U1P507</accession>
<gene>
    <name evidence="1" type="ORF">CTI12_AA195960</name>
</gene>
<dbReference type="AlphaFoldDB" id="A0A2U1P507"/>
<comment type="caution">
    <text evidence="1">The sequence shown here is derived from an EMBL/GenBank/DDBJ whole genome shotgun (WGS) entry which is preliminary data.</text>
</comment>
<evidence type="ECO:0000313" key="2">
    <source>
        <dbReference type="Proteomes" id="UP000245207"/>
    </source>
</evidence>
<evidence type="ECO:0008006" key="3">
    <source>
        <dbReference type="Google" id="ProtNLM"/>
    </source>
</evidence>
<dbReference type="Proteomes" id="UP000245207">
    <property type="component" value="Unassembled WGS sequence"/>
</dbReference>
<proteinExistence type="predicted"/>
<reference evidence="1 2" key="1">
    <citation type="journal article" date="2018" name="Mol. Plant">
        <title>The genome of Artemisia annua provides insight into the evolution of Asteraceae family and artemisinin biosynthesis.</title>
        <authorList>
            <person name="Shen Q."/>
            <person name="Zhang L."/>
            <person name="Liao Z."/>
            <person name="Wang S."/>
            <person name="Yan T."/>
            <person name="Shi P."/>
            <person name="Liu M."/>
            <person name="Fu X."/>
            <person name="Pan Q."/>
            <person name="Wang Y."/>
            <person name="Lv Z."/>
            <person name="Lu X."/>
            <person name="Zhang F."/>
            <person name="Jiang W."/>
            <person name="Ma Y."/>
            <person name="Chen M."/>
            <person name="Hao X."/>
            <person name="Li L."/>
            <person name="Tang Y."/>
            <person name="Lv G."/>
            <person name="Zhou Y."/>
            <person name="Sun X."/>
            <person name="Brodelius P.E."/>
            <person name="Rose J.K.C."/>
            <person name="Tang K."/>
        </authorList>
    </citation>
    <scope>NUCLEOTIDE SEQUENCE [LARGE SCALE GENOMIC DNA]</scope>
    <source>
        <strain evidence="2">cv. Huhao1</strain>
        <tissue evidence="1">Leaf</tissue>
    </source>
</reference>
<name>A0A2U1P507_ARTAN</name>
<sequence length="106" mass="12074">MVLQILDKLIDLKILCLCKLVSKYFYQIVTQVNTISFTALTDPAVEIHNWESEASNIFALVGPFWSAYCSSLKFSRVKSVHIQLPYYVVRSLLIGFTLQILSSIPM</sequence>